<evidence type="ECO:0000256" key="10">
    <source>
        <dbReference type="SAM" id="Phobius"/>
    </source>
</evidence>
<keyword evidence="6 8" id="KW-0879">Wnt signaling pathway</keyword>
<comment type="similarity">
    <text evidence="2 8">Belongs to the Wnt family.</text>
</comment>
<evidence type="ECO:0000313" key="12">
    <source>
        <dbReference type="Proteomes" id="UP001497382"/>
    </source>
</evidence>
<dbReference type="GO" id="GO:0005109">
    <property type="term" value="F:frizzled binding"/>
    <property type="evidence" value="ECO:0007669"/>
    <property type="project" value="TreeGrafter"/>
</dbReference>
<evidence type="ECO:0000256" key="7">
    <source>
        <dbReference type="ARBA" id="ARBA00023157"/>
    </source>
</evidence>
<dbReference type="Pfam" id="PF00110">
    <property type="entry name" value="wnt"/>
    <property type="match status" value="1"/>
</dbReference>
<keyword evidence="10" id="KW-1133">Transmembrane helix</keyword>
<dbReference type="AlphaFoldDB" id="A0AAV2AV44"/>
<evidence type="ECO:0000256" key="5">
    <source>
        <dbReference type="ARBA" id="ARBA00022530"/>
    </source>
</evidence>
<sequence length="263" mass="29039">MKPKCFFHLQKKREKNLWNFRDFLSSEKNLFCRDLNEQLSQNMIGVRTRILLLILVAVSFPQNVIGTWWLLSRLQLSSAHADTHLLCGGVPGLTRKQREICERHPDILLSVSKGARMGVAECQAQFRYHRWNCSTLDTGTSVFGNHMLKGFLLFFQWTVANLPSYTLSAQLGSPTPSSDPAARARFCTARVIPCAGASPTTPKECTTGAGARTWPQGSGTPGDSSTPRKNEGRTPRGSSLSTTTGQEEKLYSVELVCSASAMV</sequence>
<evidence type="ECO:0000256" key="8">
    <source>
        <dbReference type="RuleBase" id="RU003500"/>
    </source>
</evidence>
<accession>A0AAV2AV44</accession>
<keyword evidence="5" id="KW-0272">Extracellular matrix</keyword>
<evidence type="ECO:0000256" key="4">
    <source>
        <dbReference type="ARBA" id="ARBA00022525"/>
    </source>
</evidence>
<evidence type="ECO:0000256" key="2">
    <source>
        <dbReference type="ARBA" id="ARBA00005683"/>
    </source>
</evidence>
<gene>
    <name evidence="11" type="ORF">LARSCL_LOCUS14387</name>
</gene>
<feature type="region of interest" description="Disordered" evidence="9">
    <location>
        <begin position="200"/>
        <end position="245"/>
    </location>
</feature>
<feature type="transmembrane region" description="Helical" evidence="10">
    <location>
        <begin position="50"/>
        <end position="71"/>
    </location>
</feature>
<comment type="caution">
    <text evidence="11">The sequence shown here is derived from an EMBL/GenBank/DDBJ whole genome shotgun (WGS) entry which is preliminary data.</text>
</comment>
<organism evidence="11 12">
    <name type="scientific">Larinioides sclopetarius</name>
    <dbReference type="NCBI Taxonomy" id="280406"/>
    <lineage>
        <taxon>Eukaryota</taxon>
        <taxon>Metazoa</taxon>
        <taxon>Ecdysozoa</taxon>
        <taxon>Arthropoda</taxon>
        <taxon>Chelicerata</taxon>
        <taxon>Arachnida</taxon>
        <taxon>Araneae</taxon>
        <taxon>Araneomorphae</taxon>
        <taxon>Entelegynae</taxon>
        <taxon>Araneoidea</taxon>
        <taxon>Araneidae</taxon>
        <taxon>Larinioides</taxon>
    </lineage>
</organism>
<keyword evidence="4" id="KW-0964">Secreted</keyword>
<dbReference type="SMART" id="SM00097">
    <property type="entry name" value="WNT1"/>
    <property type="match status" value="1"/>
</dbReference>
<feature type="compositionally biased region" description="Polar residues" evidence="9">
    <location>
        <begin position="215"/>
        <end position="225"/>
    </location>
</feature>
<dbReference type="InterPro" id="IPR005817">
    <property type="entry name" value="Wnt"/>
</dbReference>
<dbReference type="EMBL" id="CAXIEN010000207">
    <property type="protein sequence ID" value="CAL1286683.1"/>
    <property type="molecule type" value="Genomic_DNA"/>
</dbReference>
<dbReference type="PANTHER" id="PTHR12027">
    <property type="entry name" value="WNT RELATED"/>
    <property type="match status" value="1"/>
</dbReference>
<name>A0AAV2AV44_9ARAC</name>
<keyword evidence="12" id="KW-1185">Reference proteome</keyword>
<dbReference type="GO" id="GO:0005125">
    <property type="term" value="F:cytokine activity"/>
    <property type="evidence" value="ECO:0007669"/>
    <property type="project" value="TreeGrafter"/>
</dbReference>
<evidence type="ECO:0000256" key="1">
    <source>
        <dbReference type="ARBA" id="ARBA00004498"/>
    </source>
</evidence>
<keyword evidence="10" id="KW-0472">Membrane</keyword>
<dbReference type="GO" id="GO:0005615">
    <property type="term" value="C:extracellular space"/>
    <property type="evidence" value="ECO:0007669"/>
    <property type="project" value="TreeGrafter"/>
</dbReference>
<feature type="compositionally biased region" description="Polar residues" evidence="9">
    <location>
        <begin position="236"/>
        <end position="245"/>
    </location>
</feature>
<dbReference type="GO" id="GO:0030182">
    <property type="term" value="P:neuron differentiation"/>
    <property type="evidence" value="ECO:0007669"/>
    <property type="project" value="TreeGrafter"/>
</dbReference>
<comment type="function">
    <text evidence="8">Ligand for members of the frizzled family of seven transmembrane receptors.</text>
</comment>
<keyword evidence="7" id="KW-1015">Disulfide bond</keyword>
<evidence type="ECO:0000256" key="6">
    <source>
        <dbReference type="ARBA" id="ARBA00022687"/>
    </source>
</evidence>
<evidence type="ECO:0000313" key="11">
    <source>
        <dbReference type="EMBL" id="CAL1286683.1"/>
    </source>
</evidence>
<dbReference type="GO" id="GO:0045165">
    <property type="term" value="P:cell fate commitment"/>
    <property type="evidence" value="ECO:0007669"/>
    <property type="project" value="TreeGrafter"/>
</dbReference>
<dbReference type="GO" id="GO:0060070">
    <property type="term" value="P:canonical Wnt signaling pathway"/>
    <property type="evidence" value="ECO:0007669"/>
    <property type="project" value="TreeGrafter"/>
</dbReference>
<keyword evidence="10" id="KW-0812">Transmembrane</keyword>
<evidence type="ECO:0000256" key="3">
    <source>
        <dbReference type="ARBA" id="ARBA00022473"/>
    </source>
</evidence>
<comment type="subcellular location">
    <subcellularLocation>
        <location evidence="1 8">Secreted</location>
        <location evidence="1 8">Extracellular space</location>
        <location evidence="1 8">Extracellular matrix</location>
    </subcellularLocation>
</comment>
<dbReference type="Proteomes" id="UP001497382">
    <property type="component" value="Unassembled WGS sequence"/>
</dbReference>
<proteinExistence type="inferred from homology"/>
<protein>
    <recommendedName>
        <fullName evidence="8">Protein Wnt</fullName>
    </recommendedName>
</protein>
<keyword evidence="3 8" id="KW-0217">Developmental protein</keyword>
<reference evidence="11 12" key="1">
    <citation type="submission" date="2024-04" db="EMBL/GenBank/DDBJ databases">
        <authorList>
            <person name="Rising A."/>
            <person name="Reimegard J."/>
            <person name="Sonavane S."/>
            <person name="Akerstrom W."/>
            <person name="Nylinder S."/>
            <person name="Hedman E."/>
            <person name="Kallberg Y."/>
        </authorList>
    </citation>
    <scope>NUCLEOTIDE SEQUENCE [LARGE SCALE GENOMIC DNA]</scope>
</reference>
<evidence type="ECO:0000256" key="9">
    <source>
        <dbReference type="SAM" id="MobiDB-lite"/>
    </source>
</evidence>